<dbReference type="AlphaFoldDB" id="A0AAD5W502"/>
<keyword evidence="3" id="KW-1185">Reference proteome</keyword>
<name>A0AAD5W502_9AGAR</name>
<dbReference type="Gene3D" id="1.20.1280.50">
    <property type="match status" value="1"/>
</dbReference>
<dbReference type="EMBL" id="JANIEX010000082">
    <property type="protein sequence ID" value="KAJ3574057.1"/>
    <property type="molecule type" value="Genomic_DNA"/>
</dbReference>
<sequence>MPAIQPAITPASLRTIRSLTDCEITAVHGFLDEGQNRIQSLDIEIGRLQNLHSSLRLKTQQLLSFIASHNSLISPLNRLPPDILQDIFYHCLPIAHNATMSVDLPPLSLARVSKRWRNVIYSSPRLWTTLHIVAIPFDVPFHAQSSRANLDAIESWINRSGVLPISISMYHDTQSSSLAARMRTYQVKPYFDIIARHSHRLKSLYFILRDVDWVQLLSPFSSSDFPKLESLCIKDHHESISWDDPSDSRAANALAQDKSLLRAPQLRCLDLPSYLGNRLGEKMQWQNLTSLYVSYWSIQFGDFVRIASQCPNLSECLIRLSYIYAWPDSINDPPNGGPLNFTLPNLRNLMILGTHDDDPTTSDLFRRISTPSLTHLTWKRSSRREPWSFTPLSYMEEEMLESLKEFLSRLVAPLEGLGLWLDPISGEALVGILKCVPGLKRLSTGGFVRPSALPRRRWRRDTPDGYPPFPIPYSFDDTILLGLIPGRMSQIDAALRAHPVHYDFIDEPYDLPCLCPQLEIVRYFSLAKFCHKDLLELVRSRTLSHHKNEVAHLRYISIIFPFSAQPLGLYETEESELLGELEVLGRETGVWVNIEHTSDEAIIQAASDLREGKRVRSKGTVGRAYYASPYVFGEQMLDRWGDSLSAWMSENIVV</sequence>
<accession>A0AAD5W502</accession>
<dbReference type="PANTHER" id="PTHR38926">
    <property type="entry name" value="F-BOX DOMAIN CONTAINING PROTEIN, EXPRESSED"/>
    <property type="match status" value="1"/>
</dbReference>
<dbReference type="Pfam" id="PF12937">
    <property type="entry name" value="F-box-like"/>
    <property type="match status" value="1"/>
</dbReference>
<reference evidence="2" key="1">
    <citation type="submission" date="2022-07" db="EMBL/GenBank/DDBJ databases">
        <title>Genome Sequence of Leucocoprinus birnbaumii.</title>
        <authorList>
            <person name="Buettner E."/>
        </authorList>
    </citation>
    <scope>NUCLEOTIDE SEQUENCE</scope>
    <source>
        <strain evidence="2">VT141</strain>
    </source>
</reference>
<evidence type="ECO:0000259" key="1">
    <source>
        <dbReference type="PROSITE" id="PS50181"/>
    </source>
</evidence>
<evidence type="ECO:0000313" key="3">
    <source>
        <dbReference type="Proteomes" id="UP001213000"/>
    </source>
</evidence>
<feature type="domain" description="F-box" evidence="1">
    <location>
        <begin position="73"/>
        <end position="130"/>
    </location>
</feature>
<gene>
    <name evidence="2" type="ORF">NP233_g2030</name>
</gene>
<proteinExistence type="predicted"/>
<dbReference type="PANTHER" id="PTHR38926:SF72">
    <property type="entry name" value="IM:7136021-RELATED"/>
    <property type="match status" value="1"/>
</dbReference>
<dbReference type="InterPro" id="IPR036047">
    <property type="entry name" value="F-box-like_dom_sf"/>
</dbReference>
<comment type="caution">
    <text evidence="2">The sequence shown here is derived from an EMBL/GenBank/DDBJ whole genome shotgun (WGS) entry which is preliminary data.</text>
</comment>
<dbReference type="SUPFAM" id="SSF81383">
    <property type="entry name" value="F-box domain"/>
    <property type="match status" value="1"/>
</dbReference>
<organism evidence="2 3">
    <name type="scientific">Leucocoprinus birnbaumii</name>
    <dbReference type="NCBI Taxonomy" id="56174"/>
    <lineage>
        <taxon>Eukaryota</taxon>
        <taxon>Fungi</taxon>
        <taxon>Dikarya</taxon>
        <taxon>Basidiomycota</taxon>
        <taxon>Agaricomycotina</taxon>
        <taxon>Agaricomycetes</taxon>
        <taxon>Agaricomycetidae</taxon>
        <taxon>Agaricales</taxon>
        <taxon>Agaricineae</taxon>
        <taxon>Agaricaceae</taxon>
        <taxon>Leucocoprinus</taxon>
    </lineage>
</organism>
<dbReference type="InterPro" id="IPR032675">
    <property type="entry name" value="LRR_dom_sf"/>
</dbReference>
<protein>
    <recommendedName>
        <fullName evidence="1">F-box domain-containing protein</fullName>
    </recommendedName>
</protein>
<dbReference type="CDD" id="cd09917">
    <property type="entry name" value="F-box_SF"/>
    <property type="match status" value="1"/>
</dbReference>
<dbReference type="Proteomes" id="UP001213000">
    <property type="component" value="Unassembled WGS sequence"/>
</dbReference>
<dbReference type="Gene3D" id="3.80.10.10">
    <property type="entry name" value="Ribonuclease Inhibitor"/>
    <property type="match status" value="1"/>
</dbReference>
<evidence type="ECO:0000313" key="2">
    <source>
        <dbReference type="EMBL" id="KAJ3574057.1"/>
    </source>
</evidence>
<dbReference type="InterPro" id="IPR001810">
    <property type="entry name" value="F-box_dom"/>
</dbReference>
<dbReference type="PROSITE" id="PS50181">
    <property type="entry name" value="FBOX"/>
    <property type="match status" value="1"/>
</dbReference>